<dbReference type="RefSeq" id="WP_305011513.1">
    <property type="nucleotide sequence ID" value="NZ_JAUQSX010000005.1"/>
</dbReference>
<feature type="signal peptide" evidence="3">
    <location>
        <begin position="1"/>
        <end position="20"/>
    </location>
</feature>
<feature type="compositionally biased region" description="Basic and acidic residues" evidence="2">
    <location>
        <begin position="223"/>
        <end position="241"/>
    </location>
</feature>
<gene>
    <name evidence="5" type="ORF">Q5H92_10705</name>
</gene>
<dbReference type="CDD" id="cd07185">
    <property type="entry name" value="OmpA_C-like"/>
    <property type="match status" value="1"/>
</dbReference>
<feature type="region of interest" description="Disordered" evidence="2">
    <location>
        <begin position="214"/>
        <end position="241"/>
    </location>
</feature>
<dbReference type="PANTHER" id="PTHR30329:SF21">
    <property type="entry name" value="LIPOPROTEIN YIAD-RELATED"/>
    <property type="match status" value="1"/>
</dbReference>
<keyword evidence="1" id="KW-0472">Membrane</keyword>
<dbReference type="InterPro" id="IPR036737">
    <property type="entry name" value="OmpA-like_sf"/>
</dbReference>
<evidence type="ECO:0000256" key="3">
    <source>
        <dbReference type="SAM" id="SignalP"/>
    </source>
</evidence>
<comment type="caution">
    <text evidence="5">The sequence shown here is derived from an EMBL/GenBank/DDBJ whole genome shotgun (WGS) entry which is preliminary data.</text>
</comment>
<proteinExistence type="predicted"/>
<dbReference type="SUPFAM" id="SSF103088">
    <property type="entry name" value="OmpA-like"/>
    <property type="match status" value="1"/>
</dbReference>
<dbReference type="InterPro" id="IPR050330">
    <property type="entry name" value="Bact_OuterMem_StrucFunc"/>
</dbReference>
<sequence>MRHLFLLCLLLMYAGHSARAQPSGPVPAVPMHGGVYSRQDSVTGVPRAELRFFSWTDSAGACRATTGPAGQYRLALPGGRTYRVDVFRGGHRLARQDVRVPVADSTWASFYVDYPVEPGIQEPPPAAFFGVRQVALRPWDREKFAHLSRLVRNHPQVRVRLEGHADAREAPTHHPDPVGYLRRLGAQRAQALDAWLRAQGVPASQLVVVSYGAGRPASSSNAAEDRQLNRRVDLISDPTKP</sequence>
<organism evidence="5 6">
    <name type="scientific">Hymenobacter mellowenesis</name>
    <dbReference type="NCBI Taxonomy" id="3063995"/>
    <lineage>
        <taxon>Bacteria</taxon>
        <taxon>Pseudomonadati</taxon>
        <taxon>Bacteroidota</taxon>
        <taxon>Cytophagia</taxon>
        <taxon>Cytophagales</taxon>
        <taxon>Hymenobacteraceae</taxon>
        <taxon>Hymenobacter</taxon>
    </lineage>
</organism>
<name>A0ABT9ABB0_9BACT</name>
<dbReference type="EMBL" id="JAUQSX010000005">
    <property type="protein sequence ID" value="MDO7846828.1"/>
    <property type="molecule type" value="Genomic_DNA"/>
</dbReference>
<dbReference type="Pfam" id="PF00691">
    <property type="entry name" value="OmpA"/>
    <property type="match status" value="1"/>
</dbReference>
<dbReference type="InterPro" id="IPR006665">
    <property type="entry name" value="OmpA-like"/>
</dbReference>
<evidence type="ECO:0000256" key="1">
    <source>
        <dbReference type="PROSITE-ProRule" id="PRU00473"/>
    </source>
</evidence>
<dbReference type="PANTHER" id="PTHR30329">
    <property type="entry name" value="STATOR ELEMENT OF FLAGELLAR MOTOR COMPLEX"/>
    <property type="match status" value="1"/>
</dbReference>
<evidence type="ECO:0000313" key="5">
    <source>
        <dbReference type="EMBL" id="MDO7846828.1"/>
    </source>
</evidence>
<feature type="chain" id="PRO_5047335461" evidence="3">
    <location>
        <begin position="21"/>
        <end position="241"/>
    </location>
</feature>
<evidence type="ECO:0000259" key="4">
    <source>
        <dbReference type="PROSITE" id="PS51123"/>
    </source>
</evidence>
<evidence type="ECO:0000313" key="6">
    <source>
        <dbReference type="Proteomes" id="UP001167796"/>
    </source>
</evidence>
<dbReference type="Proteomes" id="UP001167796">
    <property type="component" value="Unassembled WGS sequence"/>
</dbReference>
<accession>A0ABT9ABB0</accession>
<evidence type="ECO:0000256" key="2">
    <source>
        <dbReference type="SAM" id="MobiDB-lite"/>
    </source>
</evidence>
<reference evidence="5" key="1">
    <citation type="submission" date="2023-07" db="EMBL/GenBank/DDBJ databases">
        <authorList>
            <person name="Kim M.K."/>
        </authorList>
    </citation>
    <scope>NUCLEOTIDE SEQUENCE</scope>
    <source>
        <strain evidence="5">M29</strain>
    </source>
</reference>
<dbReference type="PROSITE" id="PS51123">
    <property type="entry name" value="OMPA_2"/>
    <property type="match status" value="1"/>
</dbReference>
<keyword evidence="6" id="KW-1185">Reference proteome</keyword>
<feature type="domain" description="OmpA-like" evidence="4">
    <location>
        <begin position="116"/>
        <end position="240"/>
    </location>
</feature>
<protein>
    <submittedName>
        <fullName evidence="5">OmpA family protein</fullName>
    </submittedName>
</protein>
<dbReference type="Gene3D" id="3.30.1330.60">
    <property type="entry name" value="OmpA-like domain"/>
    <property type="match status" value="1"/>
</dbReference>
<keyword evidence="3" id="KW-0732">Signal</keyword>